<dbReference type="PANTHER" id="PTHR36449:SF1">
    <property type="entry name" value="ACETYLTRANSFERASE"/>
    <property type="match status" value="1"/>
</dbReference>
<dbReference type="PANTHER" id="PTHR36449">
    <property type="entry name" value="ACETYLTRANSFERASE-RELATED"/>
    <property type="match status" value="1"/>
</dbReference>
<keyword evidence="1" id="KW-0678">Repressor</keyword>
<evidence type="ECO:0000256" key="4">
    <source>
        <dbReference type="ARBA" id="ARBA00023315"/>
    </source>
</evidence>
<name>A0ABW5EZC5_9BURK</name>
<accession>A0ABW5EZC5</accession>
<dbReference type="Pfam" id="PF13508">
    <property type="entry name" value="Acetyltransf_7"/>
    <property type="match status" value="1"/>
</dbReference>
<dbReference type="EMBL" id="JBHUIG010000055">
    <property type="protein sequence ID" value="MFD2323462.1"/>
    <property type="molecule type" value="Genomic_DNA"/>
</dbReference>
<protein>
    <submittedName>
        <fullName evidence="7">GNAT family N-acetyltransferase</fullName>
        <ecNumber evidence="7">2.3.-.-</ecNumber>
    </submittedName>
</protein>
<evidence type="ECO:0000256" key="1">
    <source>
        <dbReference type="ARBA" id="ARBA00022491"/>
    </source>
</evidence>
<evidence type="ECO:0000313" key="8">
    <source>
        <dbReference type="Proteomes" id="UP001597287"/>
    </source>
</evidence>
<dbReference type="Gene3D" id="3.40.630.30">
    <property type="match status" value="1"/>
</dbReference>
<organism evidence="7 8">
    <name type="scientific">Delftia deserti</name>
    <dbReference type="NCBI Taxonomy" id="1651218"/>
    <lineage>
        <taxon>Bacteria</taxon>
        <taxon>Pseudomonadati</taxon>
        <taxon>Pseudomonadota</taxon>
        <taxon>Betaproteobacteria</taxon>
        <taxon>Burkholderiales</taxon>
        <taxon>Comamonadaceae</taxon>
        <taxon>Delftia</taxon>
    </lineage>
</organism>
<dbReference type="RefSeq" id="WP_380106685.1">
    <property type="nucleotide sequence ID" value="NZ_JBHSIH010000001.1"/>
</dbReference>
<keyword evidence="3 7" id="KW-0808">Transferase</keyword>
<dbReference type="InterPro" id="IPR000182">
    <property type="entry name" value="GNAT_dom"/>
</dbReference>
<feature type="domain" description="N-acetyltransferase" evidence="6">
    <location>
        <begin position="21"/>
        <end position="81"/>
    </location>
</feature>
<dbReference type="CDD" id="cd04301">
    <property type="entry name" value="NAT_SF"/>
    <property type="match status" value="1"/>
</dbReference>
<comment type="caution">
    <text evidence="7">The sequence shown here is derived from an EMBL/GenBank/DDBJ whole genome shotgun (WGS) entry which is preliminary data.</text>
</comment>
<gene>
    <name evidence="7" type="ORF">ACFSPV_32745</name>
</gene>
<keyword evidence="2" id="KW-1277">Toxin-antitoxin system</keyword>
<dbReference type="GO" id="GO:0016746">
    <property type="term" value="F:acyltransferase activity"/>
    <property type="evidence" value="ECO:0007669"/>
    <property type="project" value="UniProtKB-KW"/>
</dbReference>
<evidence type="ECO:0000256" key="5">
    <source>
        <dbReference type="ARBA" id="ARBA00049880"/>
    </source>
</evidence>
<proteinExistence type="predicted"/>
<keyword evidence="4 7" id="KW-0012">Acyltransferase</keyword>
<dbReference type="EC" id="2.3.-.-" evidence="7"/>
<evidence type="ECO:0000259" key="6">
    <source>
        <dbReference type="Pfam" id="PF13508"/>
    </source>
</evidence>
<dbReference type="InterPro" id="IPR016181">
    <property type="entry name" value="Acyl_CoA_acyltransferase"/>
</dbReference>
<sequence>MALEQFDEPAVLDGFRYKDYPAIKPARLAVDTSLQGRGVGSQLVDFVIALITDHVMPYTGCRFLVVDAKPESVRFYAAKGFLPIGTSTDGPTATTTMFIDLRRVLAAIGRT</sequence>
<evidence type="ECO:0000313" key="7">
    <source>
        <dbReference type="EMBL" id="MFD2323462.1"/>
    </source>
</evidence>
<dbReference type="SUPFAM" id="SSF55729">
    <property type="entry name" value="Acyl-CoA N-acyltransferases (Nat)"/>
    <property type="match status" value="1"/>
</dbReference>
<dbReference type="Proteomes" id="UP001597287">
    <property type="component" value="Unassembled WGS sequence"/>
</dbReference>
<keyword evidence="8" id="KW-1185">Reference proteome</keyword>
<evidence type="ECO:0000256" key="3">
    <source>
        <dbReference type="ARBA" id="ARBA00022679"/>
    </source>
</evidence>
<reference evidence="8" key="1">
    <citation type="journal article" date="2019" name="Int. J. Syst. Evol. Microbiol.">
        <title>The Global Catalogue of Microorganisms (GCM) 10K type strain sequencing project: providing services to taxonomists for standard genome sequencing and annotation.</title>
        <authorList>
            <consortium name="The Broad Institute Genomics Platform"/>
            <consortium name="The Broad Institute Genome Sequencing Center for Infectious Disease"/>
            <person name="Wu L."/>
            <person name="Ma J."/>
        </authorList>
    </citation>
    <scope>NUCLEOTIDE SEQUENCE [LARGE SCALE GENOMIC DNA]</scope>
    <source>
        <strain evidence="8">CCUG 62793</strain>
    </source>
</reference>
<comment type="catalytic activity">
    <reaction evidence="5">
        <text>glycyl-tRNA(Gly) + acetyl-CoA = N-acetylglycyl-tRNA(Gly) + CoA + H(+)</text>
        <dbReference type="Rhea" id="RHEA:81867"/>
        <dbReference type="Rhea" id="RHEA-COMP:9683"/>
        <dbReference type="Rhea" id="RHEA-COMP:19766"/>
        <dbReference type="ChEBI" id="CHEBI:15378"/>
        <dbReference type="ChEBI" id="CHEBI:57287"/>
        <dbReference type="ChEBI" id="CHEBI:57288"/>
        <dbReference type="ChEBI" id="CHEBI:78522"/>
        <dbReference type="ChEBI" id="CHEBI:232036"/>
    </reaction>
</comment>
<evidence type="ECO:0000256" key="2">
    <source>
        <dbReference type="ARBA" id="ARBA00022649"/>
    </source>
</evidence>